<gene>
    <name evidence="1" type="ORF">H310_03768</name>
</gene>
<evidence type="ECO:0000313" key="1">
    <source>
        <dbReference type="EMBL" id="ETW06195.1"/>
    </source>
</evidence>
<accession>A0A024UJ16</accession>
<dbReference type="AlphaFoldDB" id="A0A024UJ16"/>
<proteinExistence type="predicted"/>
<reference evidence="1" key="1">
    <citation type="submission" date="2013-12" db="EMBL/GenBank/DDBJ databases">
        <title>The Genome Sequence of Aphanomyces invadans NJM9701.</title>
        <authorList>
            <consortium name="The Broad Institute Genomics Platform"/>
            <person name="Russ C."/>
            <person name="Tyler B."/>
            <person name="van West P."/>
            <person name="Dieguez-Uribeondo J."/>
            <person name="Young S.K."/>
            <person name="Zeng Q."/>
            <person name="Gargeya S."/>
            <person name="Fitzgerald M."/>
            <person name="Abouelleil A."/>
            <person name="Alvarado L."/>
            <person name="Chapman S.B."/>
            <person name="Gainer-Dewar J."/>
            <person name="Goldberg J."/>
            <person name="Griggs A."/>
            <person name="Gujja S."/>
            <person name="Hansen M."/>
            <person name="Howarth C."/>
            <person name="Imamovic A."/>
            <person name="Ireland A."/>
            <person name="Larimer J."/>
            <person name="McCowan C."/>
            <person name="Murphy C."/>
            <person name="Pearson M."/>
            <person name="Poon T.W."/>
            <person name="Priest M."/>
            <person name="Roberts A."/>
            <person name="Saif S."/>
            <person name="Shea T."/>
            <person name="Sykes S."/>
            <person name="Wortman J."/>
            <person name="Nusbaum C."/>
            <person name="Birren B."/>
        </authorList>
    </citation>
    <scope>NUCLEOTIDE SEQUENCE [LARGE SCALE GENOMIC DNA]</scope>
    <source>
        <strain evidence="1">NJM9701</strain>
    </source>
</reference>
<dbReference type="GeneID" id="20080818"/>
<dbReference type="VEuPathDB" id="FungiDB:H310_03768"/>
<feature type="non-terminal residue" evidence="1">
    <location>
        <position position="1"/>
    </location>
</feature>
<organism evidence="1">
    <name type="scientific">Aphanomyces invadans</name>
    <dbReference type="NCBI Taxonomy" id="157072"/>
    <lineage>
        <taxon>Eukaryota</taxon>
        <taxon>Sar</taxon>
        <taxon>Stramenopiles</taxon>
        <taxon>Oomycota</taxon>
        <taxon>Saprolegniomycetes</taxon>
        <taxon>Saprolegniales</taxon>
        <taxon>Verrucalvaceae</taxon>
        <taxon>Aphanomyces</taxon>
    </lineage>
</organism>
<dbReference type="RefSeq" id="XP_008865972.1">
    <property type="nucleotide sequence ID" value="XM_008867750.1"/>
</dbReference>
<name>A0A024UJ16_9STRA</name>
<dbReference type="EMBL" id="KI913956">
    <property type="protein sequence ID" value="ETW06195.1"/>
    <property type="molecule type" value="Genomic_DNA"/>
</dbReference>
<sequence length="59" mass="6263">RILKGQGSSRVFDKQRLKVLHGRQVRADVFGTGGLGCCGTLCSEDCPWVTSGGRVVPCA</sequence>
<protein>
    <submittedName>
        <fullName evidence="1">Uncharacterized protein</fullName>
    </submittedName>
</protein>